<proteinExistence type="predicted"/>
<evidence type="ECO:0000313" key="2">
    <source>
        <dbReference type="Proteomes" id="UP001152320"/>
    </source>
</evidence>
<keyword evidence="2" id="KW-1185">Reference proteome</keyword>
<organism evidence="1 2">
    <name type="scientific">Holothuria leucospilota</name>
    <name type="common">Black long sea cucumber</name>
    <name type="synonym">Mertensiothuria leucospilota</name>
    <dbReference type="NCBI Taxonomy" id="206669"/>
    <lineage>
        <taxon>Eukaryota</taxon>
        <taxon>Metazoa</taxon>
        <taxon>Echinodermata</taxon>
        <taxon>Eleutherozoa</taxon>
        <taxon>Echinozoa</taxon>
        <taxon>Holothuroidea</taxon>
        <taxon>Aspidochirotacea</taxon>
        <taxon>Aspidochirotida</taxon>
        <taxon>Holothuriidae</taxon>
        <taxon>Holothuria</taxon>
    </lineage>
</organism>
<comment type="caution">
    <text evidence="1">The sequence shown here is derived from an EMBL/GenBank/DDBJ whole genome shotgun (WGS) entry which is preliminary data.</text>
</comment>
<dbReference type="Proteomes" id="UP001152320">
    <property type="component" value="Chromosome 17"/>
</dbReference>
<reference evidence="1" key="1">
    <citation type="submission" date="2021-10" db="EMBL/GenBank/DDBJ databases">
        <title>Tropical sea cucumber genome reveals ecological adaptation and Cuvierian tubules defense mechanism.</title>
        <authorList>
            <person name="Chen T."/>
        </authorList>
    </citation>
    <scope>NUCLEOTIDE SEQUENCE</scope>
    <source>
        <strain evidence="1">Nanhai2018</strain>
        <tissue evidence="1">Muscle</tissue>
    </source>
</reference>
<evidence type="ECO:0000313" key="1">
    <source>
        <dbReference type="EMBL" id="KAJ8026046.1"/>
    </source>
</evidence>
<dbReference type="EMBL" id="JAIZAY010000017">
    <property type="protein sequence ID" value="KAJ8026046.1"/>
    <property type="molecule type" value="Genomic_DNA"/>
</dbReference>
<dbReference type="AlphaFoldDB" id="A0A9Q1BFP8"/>
<accession>A0A9Q1BFP8</accession>
<protein>
    <submittedName>
        <fullName evidence="1">Uncharacterized protein</fullName>
    </submittedName>
</protein>
<gene>
    <name evidence="1" type="ORF">HOLleu_33780</name>
</gene>
<sequence>MEYASFYTSNLFTDCVYENNFYMESPQPTFLSNVNSLRSSDCTFHQKACQYEDLPHHGSPLHVTGHYFYNNREKNTISPTVTSTGSRFCSQWLRYHRRRPFM</sequence>
<name>A0A9Q1BFP8_HOLLE</name>